<gene>
    <name evidence="9" type="ORF">SPHA_67440</name>
</gene>
<feature type="transmembrane region" description="Helical" evidence="8">
    <location>
        <begin position="129"/>
        <end position="150"/>
    </location>
</feature>
<dbReference type="GO" id="GO:0015501">
    <property type="term" value="F:glutamate:sodium symporter activity"/>
    <property type="evidence" value="ECO:0007669"/>
    <property type="project" value="TreeGrafter"/>
</dbReference>
<protein>
    <recommendedName>
        <fullName evidence="8">Amino acid transporter</fullName>
    </recommendedName>
</protein>
<dbReference type="InterPro" id="IPR018107">
    <property type="entry name" value="Na-dicarboxylate_symporter_CS"/>
</dbReference>
<evidence type="ECO:0000256" key="3">
    <source>
        <dbReference type="ARBA" id="ARBA00022692"/>
    </source>
</evidence>
<keyword evidence="3 8" id="KW-0812">Transmembrane</keyword>
<comment type="subcellular location">
    <subcellularLocation>
        <location evidence="1 8">Membrane</location>
        <topology evidence="1 8">Multi-pass membrane protein</topology>
    </subcellularLocation>
</comment>
<dbReference type="PANTHER" id="PTHR11958">
    <property type="entry name" value="SODIUM/DICARBOXYLATE SYMPORTER-RELATED"/>
    <property type="match status" value="1"/>
</dbReference>
<dbReference type="PANTHER" id="PTHR11958:SF63">
    <property type="entry name" value="AMINO ACID TRANSPORTER"/>
    <property type="match status" value="1"/>
</dbReference>
<dbReference type="InterPro" id="IPR001991">
    <property type="entry name" value="Na-dicarboxylate_symporter"/>
</dbReference>
<dbReference type="PRINTS" id="PR00173">
    <property type="entry name" value="EDTRNSPORT"/>
</dbReference>
<comment type="caution">
    <text evidence="9">The sequence shown here is derived from an EMBL/GenBank/DDBJ whole genome shotgun (WGS) entry which is preliminary data.</text>
</comment>
<keyword evidence="6 8" id="KW-0472">Membrane</keyword>
<dbReference type="InterPro" id="IPR036458">
    <property type="entry name" value="Na:dicarbo_symporter_sf"/>
</dbReference>
<proteinExistence type="inferred from homology"/>
<evidence type="ECO:0000313" key="10">
    <source>
        <dbReference type="Proteomes" id="UP000597762"/>
    </source>
</evidence>
<evidence type="ECO:0000256" key="8">
    <source>
        <dbReference type="RuleBase" id="RU361216"/>
    </source>
</evidence>
<dbReference type="SUPFAM" id="SSF118215">
    <property type="entry name" value="Proton glutamate symport protein"/>
    <property type="match status" value="1"/>
</dbReference>
<evidence type="ECO:0000313" key="9">
    <source>
        <dbReference type="EMBL" id="CAE1316775.1"/>
    </source>
</evidence>
<accession>A0A812E3K6</accession>
<dbReference type="InterPro" id="IPR050746">
    <property type="entry name" value="DAACS"/>
</dbReference>
<evidence type="ECO:0000256" key="1">
    <source>
        <dbReference type="ARBA" id="ARBA00004141"/>
    </source>
</evidence>
<evidence type="ECO:0000256" key="2">
    <source>
        <dbReference type="ARBA" id="ARBA00022448"/>
    </source>
</evidence>
<evidence type="ECO:0000256" key="6">
    <source>
        <dbReference type="ARBA" id="ARBA00023136"/>
    </source>
</evidence>
<dbReference type="AlphaFoldDB" id="A0A812E3K6"/>
<feature type="transmembrane region" description="Helical" evidence="8">
    <location>
        <begin position="297"/>
        <end position="323"/>
    </location>
</feature>
<dbReference type="GO" id="GO:0005313">
    <property type="term" value="F:L-glutamate transmembrane transporter activity"/>
    <property type="evidence" value="ECO:0007669"/>
    <property type="project" value="TreeGrafter"/>
</dbReference>
<feature type="transmembrane region" description="Helical" evidence="8">
    <location>
        <begin position="89"/>
        <end position="108"/>
    </location>
</feature>
<dbReference type="PROSITE" id="PS00714">
    <property type="entry name" value="NA_DICARBOXYL_SYMP_2"/>
    <property type="match status" value="1"/>
</dbReference>
<evidence type="ECO:0000256" key="4">
    <source>
        <dbReference type="ARBA" id="ARBA00022847"/>
    </source>
</evidence>
<comment type="similarity">
    <text evidence="8">Belongs to the dicarboxylate/amino acid:cation symporter (DAACS) (TC 2.A.23) family.</text>
</comment>
<evidence type="ECO:0000256" key="5">
    <source>
        <dbReference type="ARBA" id="ARBA00022989"/>
    </source>
</evidence>
<feature type="transmembrane region" description="Helical" evidence="8">
    <location>
        <begin position="271"/>
        <end position="291"/>
    </location>
</feature>
<keyword evidence="5 8" id="KW-1133">Transmembrane helix</keyword>
<dbReference type="Pfam" id="PF00375">
    <property type="entry name" value="SDF"/>
    <property type="match status" value="1"/>
</dbReference>
<keyword evidence="2 8" id="KW-0813">Transport</keyword>
<organism evidence="9 10">
    <name type="scientific">Acanthosepion pharaonis</name>
    <name type="common">Pharaoh cuttlefish</name>
    <name type="synonym">Sepia pharaonis</name>
    <dbReference type="NCBI Taxonomy" id="158019"/>
    <lineage>
        <taxon>Eukaryota</taxon>
        <taxon>Metazoa</taxon>
        <taxon>Spiralia</taxon>
        <taxon>Lophotrochozoa</taxon>
        <taxon>Mollusca</taxon>
        <taxon>Cephalopoda</taxon>
        <taxon>Coleoidea</taxon>
        <taxon>Decapodiformes</taxon>
        <taxon>Sepiida</taxon>
        <taxon>Sepiina</taxon>
        <taxon>Sepiidae</taxon>
        <taxon>Acanthosepion</taxon>
    </lineage>
</organism>
<name>A0A812E3K6_ACAPH</name>
<feature type="transmembrane region" description="Helical" evidence="8">
    <location>
        <begin position="162"/>
        <end position="188"/>
    </location>
</feature>
<dbReference type="GO" id="GO:0005886">
    <property type="term" value="C:plasma membrane"/>
    <property type="evidence" value="ECO:0007669"/>
    <property type="project" value="TreeGrafter"/>
</dbReference>
<dbReference type="GO" id="GO:0015175">
    <property type="term" value="F:neutral L-amino acid transmembrane transporter activity"/>
    <property type="evidence" value="ECO:0007669"/>
    <property type="project" value="TreeGrafter"/>
</dbReference>
<keyword evidence="4 8" id="KW-0769">Symport</keyword>
<reference evidence="9" key="1">
    <citation type="submission" date="2021-01" db="EMBL/GenBank/DDBJ databases">
        <authorList>
            <person name="Li R."/>
            <person name="Bekaert M."/>
        </authorList>
    </citation>
    <scope>NUCLEOTIDE SEQUENCE</scope>
    <source>
        <strain evidence="9">Farmed</strain>
    </source>
</reference>
<sequence>MTIKPGTYGNQDINNKKSSDDVNAVEALLDLIRNCFPDNLISATFSKKTTKKKFIKVEKENNSLLTTENNMDNITTKEYTLSVVDSPGINMLGIVVVSIFFGVVISRLQKKAKPMLDFFSSLYEVSMMLVNLVIWYSPVGIFFLIATQVIKMKDPELVIQRLGLYCLTVIVGLIGHGFIVLPLLYFAIVRKNPFVYMYNMTKAVITALATSSSSATLPVTIECLEVRNKVDPRITKFVVPIGATVNMDGTALYEAVASIFIAQVNGMHMDIGKVITVSITSTAAAVGAAGIPQAGLVTMLIVLTAVGLPTSDIALILAVDWFLDRCRTSINVLGDSYGAGIIAKLSQNDLEALDNPEQNGKAACVNEIMITDSEDEADTNL</sequence>
<dbReference type="OrthoDB" id="5877963at2759"/>
<keyword evidence="7" id="KW-0325">Glycoprotein</keyword>
<evidence type="ECO:0000256" key="7">
    <source>
        <dbReference type="ARBA" id="ARBA00023180"/>
    </source>
</evidence>
<dbReference type="Proteomes" id="UP000597762">
    <property type="component" value="Unassembled WGS sequence"/>
</dbReference>
<dbReference type="Gene3D" id="1.10.3860.10">
    <property type="entry name" value="Sodium:dicarboxylate symporter"/>
    <property type="match status" value="1"/>
</dbReference>
<dbReference type="EMBL" id="CAHIKZ030004892">
    <property type="protein sequence ID" value="CAE1316775.1"/>
    <property type="molecule type" value="Genomic_DNA"/>
</dbReference>
<keyword evidence="10" id="KW-1185">Reference proteome</keyword>